<dbReference type="BioCyc" id="ASHA717959:AL1_RS03480-MONOMER"/>
<dbReference type="PATRIC" id="fig|717959.3.peg.2300"/>
<protein>
    <submittedName>
        <fullName evidence="1">Uncharacterized protein</fullName>
    </submittedName>
</protein>
<keyword evidence="2" id="KW-1185">Reference proteome</keyword>
<sequence length="74" mass="8648">MSVLLTKYNVIGLSRTEPISITYQLNKRCKTLPEKVSLPYFIKALDMQEQYNAVIEQVEQDKLDKEDFKGFAFE</sequence>
<name>D4IK49_9BACT</name>
<gene>
    <name evidence="1" type="ORF">AL1_07370</name>
</gene>
<dbReference type="AlphaFoldDB" id="D4IK49"/>
<accession>D4IK49</accession>
<reference evidence="1 2" key="1">
    <citation type="submission" date="2010-03" db="EMBL/GenBank/DDBJ databases">
        <title>The genome sequence of Alistipes shahii WAL 8301.</title>
        <authorList>
            <consortium name="metaHIT consortium -- http://www.metahit.eu/"/>
            <person name="Pajon A."/>
            <person name="Turner K."/>
            <person name="Parkhill J."/>
        </authorList>
    </citation>
    <scope>NUCLEOTIDE SEQUENCE [LARGE SCALE GENOMIC DNA]</scope>
    <source>
        <strain evidence="1 2">WAL 8301</strain>
    </source>
</reference>
<evidence type="ECO:0000313" key="2">
    <source>
        <dbReference type="Proteomes" id="UP000008794"/>
    </source>
</evidence>
<evidence type="ECO:0000313" key="1">
    <source>
        <dbReference type="EMBL" id="CBK63311.1"/>
    </source>
</evidence>
<dbReference type="EMBL" id="FP929032">
    <property type="protein sequence ID" value="CBK63311.1"/>
    <property type="molecule type" value="Genomic_DNA"/>
</dbReference>
<dbReference type="Proteomes" id="UP000008794">
    <property type="component" value="Chromosome"/>
</dbReference>
<dbReference type="KEGG" id="ash:AL1_07370"/>
<reference evidence="1 2" key="2">
    <citation type="submission" date="2010-03" db="EMBL/GenBank/DDBJ databases">
        <authorList>
            <person name="Pajon A."/>
        </authorList>
    </citation>
    <scope>NUCLEOTIDE SEQUENCE [LARGE SCALE GENOMIC DNA]</scope>
    <source>
        <strain evidence="1 2">WAL 8301</strain>
    </source>
</reference>
<dbReference type="OrthoDB" id="1003033at2"/>
<organism evidence="1 2">
    <name type="scientific">Alistipes shahii WAL 8301</name>
    <dbReference type="NCBI Taxonomy" id="717959"/>
    <lineage>
        <taxon>Bacteria</taxon>
        <taxon>Pseudomonadati</taxon>
        <taxon>Bacteroidota</taxon>
        <taxon>Bacteroidia</taxon>
        <taxon>Bacteroidales</taxon>
        <taxon>Rikenellaceae</taxon>
        <taxon>Alistipes</taxon>
    </lineage>
</organism>
<dbReference type="HOGENOM" id="CLU_2696331_0_0_10"/>
<proteinExistence type="predicted"/>